<keyword evidence="4" id="KW-0732">Signal</keyword>
<feature type="chain" id="PRO_5033224379" evidence="4">
    <location>
        <begin position="34"/>
        <end position="655"/>
    </location>
</feature>
<feature type="signal peptide" evidence="4">
    <location>
        <begin position="1"/>
        <end position="33"/>
    </location>
</feature>
<dbReference type="InterPro" id="IPR007751">
    <property type="entry name" value="DUF676_lipase-like"/>
</dbReference>
<evidence type="ECO:0000256" key="2">
    <source>
        <dbReference type="ARBA" id="ARBA00022603"/>
    </source>
</evidence>
<dbReference type="PANTHER" id="PTHR44942:SF4">
    <property type="entry name" value="METHYLTRANSFERASE TYPE 11 DOMAIN-CONTAINING PROTEIN"/>
    <property type="match status" value="1"/>
</dbReference>
<dbReference type="InterPro" id="IPR029058">
    <property type="entry name" value="AB_hydrolase_fold"/>
</dbReference>
<dbReference type="GO" id="GO:0008757">
    <property type="term" value="F:S-adenosylmethionine-dependent methyltransferase activity"/>
    <property type="evidence" value="ECO:0007669"/>
    <property type="project" value="InterPro"/>
</dbReference>
<evidence type="ECO:0000313" key="7">
    <source>
        <dbReference type="EMBL" id="CEO95739.1"/>
    </source>
</evidence>
<dbReference type="SUPFAM" id="SSF53335">
    <property type="entry name" value="S-adenosyl-L-methionine-dependent methyltransferases"/>
    <property type="match status" value="1"/>
</dbReference>
<reference evidence="7 9" key="1">
    <citation type="submission" date="2015-02" db="EMBL/GenBank/DDBJ databases">
        <authorList>
            <person name="Chooi Y.-H."/>
        </authorList>
    </citation>
    <scope>NUCLEOTIDE SEQUENCE [LARGE SCALE GENOMIC DNA]</scope>
    <source>
        <strain evidence="7">E3</strain>
    </source>
</reference>
<evidence type="ECO:0000256" key="1">
    <source>
        <dbReference type="ARBA" id="ARBA00008361"/>
    </source>
</evidence>
<dbReference type="AlphaFoldDB" id="A0A0G4IKQ1"/>
<dbReference type="SUPFAM" id="SSF53474">
    <property type="entry name" value="alpha/beta-Hydrolases"/>
    <property type="match status" value="1"/>
</dbReference>
<feature type="domain" description="DUF676" evidence="5">
    <location>
        <begin position="112"/>
        <end position="195"/>
    </location>
</feature>
<evidence type="ECO:0000259" key="5">
    <source>
        <dbReference type="Pfam" id="PF05057"/>
    </source>
</evidence>
<name>A0A0G4IKQ1_PLABS</name>
<protein>
    <submittedName>
        <fullName evidence="7">Uncharacterized protein</fullName>
    </submittedName>
</protein>
<evidence type="ECO:0000256" key="3">
    <source>
        <dbReference type="ARBA" id="ARBA00022679"/>
    </source>
</evidence>
<dbReference type="OrthoDB" id="506498at2759"/>
<dbReference type="Gene3D" id="3.40.50.150">
    <property type="entry name" value="Vaccinia Virus protein VP39"/>
    <property type="match status" value="1"/>
</dbReference>
<dbReference type="Gene3D" id="3.40.50.1820">
    <property type="entry name" value="alpha/beta hydrolase"/>
    <property type="match status" value="1"/>
</dbReference>
<dbReference type="STRING" id="37360.A0A0G4IKQ1"/>
<dbReference type="PANTHER" id="PTHR44942">
    <property type="entry name" value="METHYLTRANSF_11 DOMAIN-CONTAINING PROTEIN"/>
    <property type="match status" value="1"/>
</dbReference>
<evidence type="ECO:0000313" key="9">
    <source>
        <dbReference type="Proteomes" id="UP000039324"/>
    </source>
</evidence>
<dbReference type="GO" id="GO:0032259">
    <property type="term" value="P:methylation"/>
    <property type="evidence" value="ECO:0007669"/>
    <property type="project" value="UniProtKB-KW"/>
</dbReference>
<sequence length="655" mass="73983">MERRRLYFDRVGMLATLPRWVTWFAVIAVAVSGVPVDEDGHPPRSGTRNDDGQETVALLSNAVWVQDAVGYATLMKTCLTELLPLWVRWNVFGTPISNARRHLPTVATSPESPPHLVILIHGLLSHPSHLEHFAESIVDLPNRILWFPFVHRRGIASLNEALMESIWPALQKQWSVWSNASITIVGHSNGGRLAAALDVLLRLHGHKGSRHLHLICPVLGGTQFAHLLMTLTRPVHEYAPKFLTDLGREMSPGSDTARVLGSAFCSVPGHRPTRAFVYRTRLDLMVYPMSLIDDLCQVADSSVVEIALDDDFEAHGHLSMHINDRVVRAVTASRMRNRTRYSPVDVRLRQRGRTHPDRGTDWSRSLTKVREWPFWCCRGCRMTTGARGVLGVRRAVSSRVDPWATTSSIYAQYRPTYPAALVEYVLEHAGRRRRLAVDIGCGSGQLLGHIAPHYERVVGNDLSGAQLSEARKKFPGVTFIEGDASAALSKMEPNSVDLVTMAQALHWITNDSSATCNLFREIRRVLMDDGLFAVIGYAVCRPQHNGLRRVFAQFYEETFHLWDARADRRILDRGMKPLNLYGELAAIEHRWFYDRRSMPLDTFLKYVATWSMLAKRPELLAEFEGRVDSMRPALSRDDLIKIEFPFFCLLLSKPA</sequence>
<keyword evidence="3" id="KW-0808">Transferase</keyword>
<keyword evidence="8" id="KW-0496">Mitochondrion</keyword>
<keyword evidence="9" id="KW-1185">Reference proteome</keyword>
<organism evidence="7 9">
    <name type="scientific">Plasmodiophora brassicae</name>
    <name type="common">Clubroot disease agent</name>
    <dbReference type="NCBI Taxonomy" id="37360"/>
    <lineage>
        <taxon>Eukaryota</taxon>
        <taxon>Sar</taxon>
        <taxon>Rhizaria</taxon>
        <taxon>Endomyxa</taxon>
        <taxon>Phytomyxea</taxon>
        <taxon>Plasmodiophorida</taxon>
        <taxon>Plasmodiophoridae</taxon>
        <taxon>Plasmodiophora</taxon>
    </lineage>
</organism>
<feature type="domain" description="Methyltransferase type 11" evidence="6">
    <location>
        <begin position="437"/>
        <end position="533"/>
    </location>
</feature>
<dbReference type="Proteomes" id="UP000039324">
    <property type="component" value="Unassembled WGS sequence"/>
</dbReference>
<dbReference type="CDD" id="cd02440">
    <property type="entry name" value="AdoMet_MTases"/>
    <property type="match status" value="1"/>
</dbReference>
<evidence type="ECO:0000313" key="10">
    <source>
        <dbReference type="Proteomes" id="UP000290189"/>
    </source>
</evidence>
<comment type="similarity">
    <text evidence="1">Belongs to the methyltransferase superfamily.</text>
</comment>
<dbReference type="Pfam" id="PF08241">
    <property type="entry name" value="Methyltransf_11"/>
    <property type="match status" value="1"/>
</dbReference>
<evidence type="ECO:0000259" key="6">
    <source>
        <dbReference type="Pfam" id="PF08241"/>
    </source>
</evidence>
<proteinExistence type="inferred from homology"/>
<evidence type="ECO:0000313" key="8">
    <source>
        <dbReference type="EMBL" id="SPQ99992.1"/>
    </source>
</evidence>
<dbReference type="Proteomes" id="UP000290189">
    <property type="component" value="Unassembled WGS sequence"/>
</dbReference>
<dbReference type="EMBL" id="OVEO01000013">
    <property type="protein sequence ID" value="SPQ99992.1"/>
    <property type="molecule type" value="Genomic_DNA"/>
</dbReference>
<geneLocation type="mitochondrion" evidence="8"/>
<dbReference type="InterPro" id="IPR013216">
    <property type="entry name" value="Methyltransf_11"/>
</dbReference>
<gene>
    <name evidence="7" type="ORF">PBRA_004452</name>
    <name evidence="8" type="ORF">PLBR_LOCUS7207</name>
</gene>
<dbReference type="Pfam" id="PF05057">
    <property type="entry name" value="DUF676"/>
    <property type="match status" value="1"/>
</dbReference>
<keyword evidence="2" id="KW-0489">Methyltransferase</keyword>
<dbReference type="InterPro" id="IPR029063">
    <property type="entry name" value="SAM-dependent_MTases_sf"/>
</dbReference>
<dbReference type="EMBL" id="CDSF01000035">
    <property type="protein sequence ID" value="CEO95739.1"/>
    <property type="molecule type" value="Genomic_DNA"/>
</dbReference>
<dbReference type="InterPro" id="IPR051052">
    <property type="entry name" value="Diverse_substrate_MTase"/>
</dbReference>
<evidence type="ECO:0000256" key="4">
    <source>
        <dbReference type="SAM" id="SignalP"/>
    </source>
</evidence>
<reference evidence="8 10" key="2">
    <citation type="submission" date="2018-03" db="EMBL/GenBank/DDBJ databases">
        <authorList>
            <person name="Fogelqvist J."/>
        </authorList>
    </citation>
    <scope>NUCLEOTIDE SEQUENCE [LARGE SCALE GENOMIC DNA]</scope>
</reference>
<accession>A0A0G4IKQ1</accession>